<reference evidence="1 2" key="1">
    <citation type="submission" date="2008-09" db="EMBL/GenBank/DDBJ databases">
        <authorList>
            <person name="Fulton L."/>
            <person name="Clifton S."/>
            <person name="Fulton B."/>
            <person name="Xu J."/>
            <person name="Minx P."/>
            <person name="Pepin K.H."/>
            <person name="Johnson M."/>
            <person name="Thiruvilangam P."/>
            <person name="Bhonagiri V."/>
            <person name="Nash W.E."/>
            <person name="Mardis E.R."/>
            <person name="Wilson R.K."/>
        </authorList>
    </citation>
    <scope>NUCLEOTIDE SEQUENCE [LARGE SCALE GENOMIC DNA]</scope>
    <source>
        <strain evidence="1 2">DSM 13275</strain>
    </source>
</reference>
<reference evidence="1 2" key="2">
    <citation type="submission" date="2008-10" db="EMBL/GenBank/DDBJ databases">
        <title>Draft genome sequence of Clostridium hiranonis (DSM 13275).</title>
        <authorList>
            <person name="Sudarsanam P."/>
            <person name="Ley R."/>
            <person name="Guruge J."/>
            <person name="Turnbaugh P.J."/>
            <person name="Mahowald M."/>
            <person name="Liep D."/>
            <person name="Gordon J."/>
        </authorList>
    </citation>
    <scope>NUCLEOTIDE SEQUENCE [LARGE SCALE GENOMIC DNA]</scope>
    <source>
        <strain evidence="1 2">DSM 13275</strain>
    </source>
</reference>
<feature type="non-terminal residue" evidence="1">
    <location>
        <position position="1"/>
    </location>
</feature>
<proteinExistence type="predicted"/>
<dbReference type="HOGENOM" id="CLU_3281017_0_0_9"/>
<gene>
    <name evidence="1" type="ORF">CLOHIR_01299</name>
</gene>
<accession>B6FZJ5</accession>
<dbReference type="EMBL" id="ABWP01000057">
    <property type="protein sequence ID" value="EEA85030.1"/>
    <property type="molecule type" value="Genomic_DNA"/>
</dbReference>
<name>B6FZJ5_PEPHT</name>
<dbReference type="Proteomes" id="UP000003178">
    <property type="component" value="Unassembled WGS sequence"/>
</dbReference>
<sequence>IIKNENNQECNNMKNKVLIEMYEKNCIYLENRKIAIRFIN</sequence>
<evidence type="ECO:0000313" key="1">
    <source>
        <dbReference type="EMBL" id="EEA85030.1"/>
    </source>
</evidence>
<protein>
    <submittedName>
        <fullName evidence="1">Uncharacterized protein</fullName>
    </submittedName>
</protein>
<organism evidence="1 2">
    <name type="scientific">Peptacetobacter hiranonis (strain DSM 13275 / JCM 10541 / KCTC 15199 / TO-931)</name>
    <name type="common">Clostridium hiranonis</name>
    <dbReference type="NCBI Taxonomy" id="500633"/>
    <lineage>
        <taxon>Bacteria</taxon>
        <taxon>Bacillati</taxon>
        <taxon>Bacillota</taxon>
        <taxon>Clostridia</taxon>
        <taxon>Peptostreptococcales</taxon>
        <taxon>Peptostreptococcaceae</taxon>
        <taxon>Peptacetobacter</taxon>
    </lineage>
</organism>
<comment type="caution">
    <text evidence="1">The sequence shown here is derived from an EMBL/GenBank/DDBJ whole genome shotgun (WGS) entry which is preliminary data.</text>
</comment>
<keyword evidence="2" id="KW-1185">Reference proteome</keyword>
<dbReference type="AlphaFoldDB" id="B6FZJ5"/>
<evidence type="ECO:0000313" key="2">
    <source>
        <dbReference type="Proteomes" id="UP000003178"/>
    </source>
</evidence>